<dbReference type="Proteomes" id="UP001328107">
    <property type="component" value="Unassembled WGS sequence"/>
</dbReference>
<accession>A0AAN5DAN6</accession>
<dbReference type="EMBL" id="BTRK01000006">
    <property type="protein sequence ID" value="GMR58732.1"/>
    <property type="molecule type" value="Genomic_DNA"/>
</dbReference>
<evidence type="ECO:0000313" key="1">
    <source>
        <dbReference type="EMBL" id="GMR58732.1"/>
    </source>
</evidence>
<dbReference type="AlphaFoldDB" id="A0AAN5DAN6"/>
<name>A0AAN5DAN6_9BILA</name>
<reference evidence="2" key="1">
    <citation type="submission" date="2022-10" db="EMBL/GenBank/DDBJ databases">
        <title>Genome assembly of Pristionchus species.</title>
        <authorList>
            <person name="Yoshida K."/>
            <person name="Sommer R.J."/>
        </authorList>
    </citation>
    <scope>NUCLEOTIDE SEQUENCE [LARGE SCALE GENOMIC DNA]</scope>
    <source>
        <strain evidence="2">RS5460</strain>
    </source>
</reference>
<comment type="caution">
    <text evidence="1">The sequence shown here is derived from an EMBL/GenBank/DDBJ whole genome shotgun (WGS) entry which is preliminary data.</text>
</comment>
<proteinExistence type="predicted"/>
<evidence type="ECO:0000313" key="2">
    <source>
        <dbReference type="Proteomes" id="UP001328107"/>
    </source>
</evidence>
<sequence>NVVTPNHLKQVVEAGKKLSKGQRYRLNKRMRVKGESLTGFGQAMQIVGDMKTGAAIGGGWYGGMNGAAAGATLGSAIPIGGTIVGSVIG</sequence>
<keyword evidence="2" id="KW-1185">Reference proteome</keyword>
<feature type="non-terminal residue" evidence="1">
    <location>
        <position position="89"/>
    </location>
</feature>
<protein>
    <submittedName>
        <fullName evidence="1">Uncharacterized protein</fullName>
    </submittedName>
</protein>
<feature type="non-terminal residue" evidence="1">
    <location>
        <position position="1"/>
    </location>
</feature>
<organism evidence="1 2">
    <name type="scientific">Pristionchus mayeri</name>
    <dbReference type="NCBI Taxonomy" id="1317129"/>
    <lineage>
        <taxon>Eukaryota</taxon>
        <taxon>Metazoa</taxon>
        <taxon>Ecdysozoa</taxon>
        <taxon>Nematoda</taxon>
        <taxon>Chromadorea</taxon>
        <taxon>Rhabditida</taxon>
        <taxon>Rhabditina</taxon>
        <taxon>Diplogasteromorpha</taxon>
        <taxon>Diplogasteroidea</taxon>
        <taxon>Neodiplogasteridae</taxon>
        <taxon>Pristionchus</taxon>
    </lineage>
</organism>
<gene>
    <name evidence="1" type="ORF">PMAYCL1PPCAC_28927</name>
</gene>